<proteinExistence type="predicted"/>
<feature type="region of interest" description="Disordered" evidence="1">
    <location>
        <begin position="74"/>
        <end position="144"/>
    </location>
</feature>
<gene>
    <name evidence="2" type="ORF">CFBP6411_03568</name>
</gene>
<reference evidence="2 3" key="1">
    <citation type="submission" date="2017-11" db="EMBL/GenBank/DDBJ databases">
        <authorList>
            <person name="Han C.G."/>
        </authorList>
    </citation>
    <scope>NUCLEOTIDE SEQUENCE [LARGE SCALE GENOMIC DNA]</scope>
    <source>
        <strain evidence="2">CFBP6411</strain>
    </source>
</reference>
<protein>
    <submittedName>
        <fullName evidence="2">Uncharacterized protein</fullName>
    </submittedName>
</protein>
<sequence>MTQSVTHGIPTCGPGAASLLWDLLGNGNKTECPQSLRGTCPRWAAKRTQNRPTWLYLVHRGGWFLLPVPGSSRTSPLLRKARNPGQAKRRPVRTHDALLPEGRGSGPGDASLVRERADTFSENASSEISSSRTSPHKSGLPPKDLFITITGQSRAAKNPRATSGRSCADRRSSCRGRCRRWPCSIYDRAGCCR</sequence>
<organism evidence="2 3">
    <name type="scientific">Pseudomonas syringae group genomosp. 3</name>
    <dbReference type="NCBI Taxonomy" id="251701"/>
    <lineage>
        <taxon>Bacteria</taxon>
        <taxon>Pseudomonadati</taxon>
        <taxon>Pseudomonadota</taxon>
        <taxon>Gammaproteobacteria</taxon>
        <taxon>Pseudomonadales</taxon>
        <taxon>Pseudomonadaceae</taxon>
        <taxon>Pseudomonas</taxon>
    </lineage>
</organism>
<evidence type="ECO:0000313" key="3">
    <source>
        <dbReference type="Proteomes" id="UP000238093"/>
    </source>
</evidence>
<evidence type="ECO:0000313" key="2">
    <source>
        <dbReference type="EMBL" id="SOS34925.1"/>
    </source>
</evidence>
<accession>A0A2K4WGA9</accession>
<dbReference type="EMBL" id="LT963408">
    <property type="protein sequence ID" value="SOS34925.1"/>
    <property type="molecule type" value="Genomic_DNA"/>
</dbReference>
<name>A0A2K4WGA9_9PSED</name>
<feature type="compositionally biased region" description="Basic residues" evidence="1">
    <location>
        <begin position="79"/>
        <end position="92"/>
    </location>
</feature>
<dbReference type="AlphaFoldDB" id="A0A2K4WGA9"/>
<dbReference type="Proteomes" id="UP000238093">
    <property type="component" value="Chromosome I"/>
</dbReference>
<evidence type="ECO:0000256" key="1">
    <source>
        <dbReference type="SAM" id="MobiDB-lite"/>
    </source>
</evidence>
<feature type="compositionally biased region" description="Low complexity" evidence="1">
    <location>
        <begin position="121"/>
        <end position="133"/>
    </location>
</feature>